<dbReference type="SFLD" id="SFLDG01129">
    <property type="entry name" value="C1.5:_HAD__Beta-PGM__Phosphata"/>
    <property type="match status" value="1"/>
</dbReference>
<protein>
    <submittedName>
        <fullName evidence="1">Uncharacterized protein</fullName>
    </submittedName>
</protein>
<proteinExistence type="predicted"/>
<dbReference type="CDD" id="cd07505">
    <property type="entry name" value="HAD_BPGM-like"/>
    <property type="match status" value="1"/>
</dbReference>
<dbReference type="NCBIfam" id="TIGR01509">
    <property type="entry name" value="HAD-SF-IA-v3"/>
    <property type="match status" value="1"/>
</dbReference>
<reference evidence="1 2" key="1">
    <citation type="submission" date="2024-04" db="EMBL/GenBank/DDBJ databases">
        <title>Tritrichomonas musculus Genome.</title>
        <authorList>
            <person name="Alves-Ferreira E."/>
            <person name="Grigg M."/>
            <person name="Lorenzi H."/>
            <person name="Galac M."/>
        </authorList>
    </citation>
    <scope>NUCLEOTIDE SEQUENCE [LARGE SCALE GENOMIC DNA]</scope>
    <source>
        <strain evidence="1 2">EAF2021</strain>
    </source>
</reference>
<name>A0ABR2H5X7_9EUKA</name>
<dbReference type="EMBL" id="JAPFFF010000041">
    <property type="protein sequence ID" value="KAK8841630.1"/>
    <property type="molecule type" value="Genomic_DNA"/>
</dbReference>
<sequence>MSQQYGILFDCDGTVFDTEPLYANFWGEQGKKYHPEIPDFENCILGNSLNKILDTYFSYDKTIRSSILKKYEDFENNIKFKYFPGTKEFIQSLKDRGIPMSMVTSSNDDKLNKIYKAHPEFNEFFKCVITSNKVSKPKPDPEGYLKGAKSLNIDPKKCIVFEDSISGIKAAKAAGCFVVGLTTSKPKEEIEKYSDIVVENLGKMSYDYLEKAVVPKLLK</sequence>
<dbReference type="Gene3D" id="1.10.150.240">
    <property type="entry name" value="Putative phosphatase, domain 2"/>
    <property type="match status" value="1"/>
</dbReference>
<dbReference type="SFLD" id="SFLDG01135">
    <property type="entry name" value="C1.5.6:_HAD__Beta-PGM__Phospha"/>
    <property type="match status" value="1"/>
</dbReference>
<accession>A0ABR2H5X7</accession>
<dbReference type="InterPro" id="IPR051806">
    <property type="entry name" value="HAD-like_SPP"/>
</dbReference>
<dbReference type="Pfam" id="PF13419">
    <property type="entry name" value="HAD_2"/>
    <property type="match status" value="1"/>
</dbReference>
<dbReference type="InterPro" id="IPR006439">
    <property type="entry name" value="HAD-SF_hydro_IA"/>
</dbReference>
<organism evidence="1 2">
    <name type="scientific">Tritrichomonas musculus</name>
    <dbReference type="NCBI Taxonomy" id="1915356"/>
    <lineage>
        <taxon>Eukaryota</taxon>
        <taxon>Metamonada</taxon>
        <taxon>Parabasalia</taxon>
        <taxon>Tritrichomonadida</taxon>
        <taxon>Tritrichomonadidae</taxon>
        <taxon>Tritrichomonas</taxon>
    </lineage>
</organism>
<dbReference type="InterPro" id="IPR023198">
    <property type="entry name" value="PGP-like_dom2"/>
</dbReference>
<comment type="caution">
    <text evidence="1">The sequence shown here is derived from an EMBL/GenBank/DDBJ whole genome shotgun (WGS) entry which is preliminary data.</text>
</comment>
<evidence type="ECO:0000313" key="1">
    <source>
        <dbReference type="EMBL" id="KAK8841630.1"/>
    </source>
</evidence>
<dbReference type="Gene3D" id="3.40.50.1000">
    <property type="entry name" value="HAD superfamily/HAD-like"/>
    <property type="match status" value="1"/>
</dbReference>
<keyword evidence="2" id="KW-1185">Reference proteome</keyword>
<dbReference type="SFLD" id="SFLDS00003">
    <property type="entry name" value="Haloacid_Dehalogenase"/>
    <property type="match status" value="1"/>
</dbReference>
<gene>
    <name evidence="1" type="ORF">M9Y10_027255</name>
</gene>
<dbReference type="InterPro" id="IPR041492">
    <property type="entry name" value="HAD_2"/>
</dbReference>
<dbReference type="SUPFAM" id="SSF56784">
    <property type="entry name" value="HAD-like"/>
    <property type="match status" value="1"/>
</dbReference>
<dbReference type="PANTHER" id="PTHR43481">
    <property type="entry name" value="FRUCTOSE-1-PHOSPHATE PHOSPHATASE"/>
    <property type="match status" value="1"/>
</dbReference>
<dbReference type="Proteomes" id="UP001470230">
    <property type="component" value="Unassembled WGS sequence"/>
</dbReference>
<dbReference type="InterPro" id="IPR023214">
    <property type="entry name" value="HAD_sf"/>
</dbReference>
<dbReference type="InterPro" id="IPR036412">
    <property type="entry name" value="HAD-like_sf"/>
</dbReference>
<dbReference type="PANTHER" id="PTHR43481:SF4">
    <property type="entry name" value="GLYCEROL-1-PHOSPHATE PHOSPHOHYDROLASE 1-RELATED"/>
    <property type="match status" value="1"/>
</dbReference>
<evidence type="ECO:0000313" key="2">
    <source>
        <dbReference type="Proteomes" id="UP001470230"/>
    </source>
</evidence>